<dbReference type="RefSeq" id="WP_106258407.1">
    <property type="nucleotide sequence ID" value="NZ_CAWNSW010000166.1"/>
</dbReference>
<evidence type="ECO:0000256" key="1">
    <source>
        <dbReference type="ARBA" id="ARBA00022737"/>
    </source>
</evidence>
<keyword evidence="6" id="KW-1185">Reference proteome</keyword>
<dbReference type="Pfam" id="PF13424">
    <property type="entry name" value="TPR_12"/>
    <property type="match status" value="3"/>
</dbReference>
<feature type="repeat" description="TPR" evidence="3">
    <location>
        <begin position="527"/>
        <end position="560"/>
    </location>
</feature>
<dbReference type="AlphaFoldDB" id="A0A2T1DZW0"/>
<keyword evidence="1" id="KW-0677">Repeat</keyword>
<dbReference type="Proteomes" id="UP000239576">
    <property type="component" value="Unassembled WGS sequence"/>
</dbReference>
<protein>
    <submittedName>
        <fullName evidence="5">Tetratricopeptide repeat protein</fullName>
    </submittedName>
</protein>
<sequence length="904" mass="102813">MTAPDDAIQRPTAQQQRQLQEQARLQSEWSLRQEKLGVLRQALAIETDASQQFRLQQQIKTEETALAALDAQLTALEPEALTIGTPQNLPYSGVIAFVGREAELAQIHQQLQQRVRPAAKRTTVAISALSGMGGIGKTELALQYARQHCREGDYPGGLCWVRAREDVGTQIISFVRSCLELVPPDDLELVEKVRWCWGRWREGAALLIFDDVQQYDDIALFLPPQDAGFKVLLTTRSHFGSPVQDIQLDVLSEAKALELLQTLVDRDRPDLRGFQNLGGLDTAKRLCEWLGYLPLGVELVGRYLARKPDLSLAALWQRLQDKRLDAIAFKQAEPGMTASLGVAAAFELSWQALDASAQQVAAVLSLFALVEIPWTMVEQCLPAFDAEELEELRDRQLLGTHLLKRVDQGMYQLHQLLREFFAAKRSHRADESALQQTFYQVVIAEAERVQEKPERSFIQESTVMIAHLQAAIDRLTRPEQALNLATCLHWMARLHYEQGRYGEAEPLYVRSLSIREQQWGQGHLDVASSLNDLAESYWSQGRYEEAEPLYLQSLKIRQRQLGNDYPEVAQSLNNLANLYILQGRYGEAEPLHLRSLEIRQKHLGQEHPDVAISLNNLANLYHSQGRYGEAEPLYLRSLEMRQRQLSQEHPDVAVSLNNLANLYILQGRYGEAEPLHLRSLEIRQKHLGQEHPDVAISLNNLANLYHSQGRYGEAEPLYLRSLEMRQRQLSQEHPDVAVSLNNLANLYILQGRYGEAEPLHLRSLEIRQKHLGQEHPEVAVSLSNLARLYRSQARYSDAEPLFLQSLSILQKQLFTEHPLAARVLSHLAHLYDLQGRYREAESLYLQSLSILSARLEEAHFWRQEASKNFRALLQKSIQEQRSDELSDDPMTQGVLRELEEGGGV</sequence>
<name>A0A2T1DZW0_9CYAN</name>
<dbReference type="SUPFAM" id="SSF48452">
    <property type="entry name" value="TPR-like"/>
    <property type="match status" value="3"/>
</dbReference>
<feature type="repeat" description="TPR" evidence="3">
    <location>
        <begin position="695"/>
        <end position="728"/>
    </location>
</feature>
<organism evidence="5 6">
    <name type="scientific">Stenomitos frigidus ULC18</name>
    <dbReference type="NCBI Taxonomy" id="2107698"/>
    <lineage>
        <taxon>Bacteria</taxon>
        <taxon>Bacillati</taxon>
        <taxon>Cyanobacteriota</taxon>
        <taxon>Cyanophyceae</taxon>
        <taxon>Leptolyngbyales</taxon>
        <taxon>Leptolyngbyaceae</taxon>
        <taxon>Stenomitos</taxon>
    </lineage>
</organism>
<proteinExistence type="predicted"/>
<dbReference type="SUPFAM" id="SSF52540">
    <property type="entry name" value="P-loop containing nucleoside triphosphate hydrolases"/>
    <property type="match status" value="1"/>
</dbReference>
<dbReference type="OrthoDB" id="3193074at2"/>
<dbReference type="PRINTS" id="PR00364">
    <property type="entry name" value="DISEASERSIST"/>
</dbReference>
<evidence type="ECO:0000313" key="5">
    <source>
        <dbReference type="EMBL" id="PSB26037.1"/>
    </source>
</evidence>
<gene>
    <name evidence="5" type="ORF">C7B82_21300</name>
</gene>
<evidence type="ECO:0000259" key="4">
    <source>
        <dbReference type="Pfam" id="PF00931"/>
    </source>
</evidence>
<dbReference type="InterPro" id="IPR027417">
    <property type="entry name" value="P-loop_NTPase"/>
</dbReference>
<dbReference type="Gene3D" id="1.25.40.10">
    <property type="entry name" value="Tetratricopeptide repeat domain"/>
    <property type="match status" value="3"/>
</dbReference>
<feature type="repeat" description="TPR" evidence="3">
    <location>
        <begin position="611"/>
        <end position="644"/>
    </location>
</feature>
<dbReference type="Pfam" id="PF00931">
    <property type="entry name" value="NB-ARC"/>
    <property type="match status" value="1"/>
</dbReference>
<evidence type="ECO:0000256" key="2">
    <source>
        <dbReference type="ARBA" id="ARBA00022803"/>
    </source>
</evidence>
<dbReference type="PANTHER" id="PTHR45641:SF19">
    <property type="entry name" value="NEPHROCYSTIN-3"/>
    <property type="match status" value="1"/>
</dbReference>
<comment type="caution">
    <text evidence="5">The sequence shown here is derived from an EMBL/GenBank/DDBJ whole genome shotgun (WGS) entry which is preliminary data.</text>
</comment>
<dbReference type="InterPro" id="IPR019734">
    <property type="entry name" value="TPR_rpt"/>
</dbReference>
<dbReference type="InterPro" id="IPR002182">
    <property type="entry name" value="NB-ARC"/>
</dbReference>
<reference evidence="5 6" key="2">
    <citation type="submission" date="2018-03" db="EMBL/GenBank/DDBJ databases">
        <title>The ancient ancestry and fast evolution of plastids.</title>
        <authorList>
            <person name="Moore K.R."/>
            <person name="Magnabosco C."/>
            <person name="Momper L."/>
            <person name="Gold D.A."/>
            <person name="Bosak T."/>
            <person name="Fournier G.P."/>
        </authorList>
    </citation>
    <scope>NUCLEOTIDE SEQUENCE [LARGE SCALE GENOMIC DNA]</scope>
    <source>
        <strain evidence="5 6">ULC18</strain>
    </source>
</reference>
<keyword evidence="2 3" id="KW-0802">TPR repeat</keyword>
<feature type="domain" description="NB-ARC" evidence="4">
    <location>
        <begin position="123"/>
        <end position="264"/>
    </location>
</feature>
<dbReference type="EMBL" id="PVWK01000117">
    <property type="protein sequence ID" value="PSB26037.1"/>
    <property type="molecule type" value="Genomic_DNA"/>
</dbReference>
<dbReference type="Gene3D" id="3.40.50.300">
    <property type="entry name" value="P-loop containing nucleotide triphosphate hydrolases"/>
    <property type="match status" value="1"/>
</dbReference>
<accession>A0A2T1DZW0</accession>
<reference evidence="6" key="1">
    <citation type="submission" date="2018-02" db="EMBL/GenBank/DDBJ databases">
        <authorList>
            <person name="Moore K."/>
            <person name="Momper L."/>
        </authorList>
    </citation>
    <scope>NUCLEOTIDE SEQUENCE [LARGE SCALE GENOMIC DNA]</scope>
    <source>
        <strain evidence="6">ULC18</strain>
    </source>
</reference>
<dbReference type="GO" id="GO:0043531">
    <property type="term" value="F:ADP binding"/>
    <property type="evidence" value="ECO:0007669"/>
    <property type="project" value="InterPro"/>
</dbReference>
<evidence type="ECO:0000313" key="6">
    <source>
        <dbReference type="Proteomes" id="UP000239576"/>
    </source>
</evidence>
<dbReference type="PANTHER" id="PTHR45641">
    <property type="entry name" value="TETRATRICOPEPTIDE REPEAT PROTEIN (AFU_ORTHOLOGUE AFUA_6G03870)"/>
    <property type="match status" value="1"/>
</dbReference>
<evidence type="ECO:0000256" key="3">
    <source>
        <dbReference type="PROSITE-ProRule" id="PRU00339"/>
    </source>
</evidence>
<dbReference type="SMART" id="SM00028">
    <property type="entry name" value="TPR"/>
    <property type="match status" value="9"/>
</dbReference>
<dbReference type="Pfam" id="PF13176">
    <property type="entry name" value="TPR_7"/>
    <property type="match status" value="2"/>
</dbReference>
<dbReference type="PROSITE" id="PS50005">
    <property type="entry name" value="TPR"/>
    <property type="match status" value="3"/>
</dbReference>
<dbReference type="InterPro" id="IPR011990">
    <property type="entry name" value="TPR-like_helical_dom_sf"/>
</dbReference>
<dbReference type="Pfam" id="PF13374">
    <property type="entry name" value="TPR_10"/>
    <property type="match status" value="1"/>
</dbReference>